<feature type="region of interest" description="Disordered" evidence="1">
    <location>
        <begin position="956"/>
        <end position="1043"/>
    </location>
</feature>
<proteinExistence type="predicted"/>
<feature type="transmembrane region" description="Helical" evidence="2">
    <location>
        <begin position="843"/>
        <end position="869"/>
    </location>
</feature>
<name>A0ABQ0Q160_9PROT</name>
<accession>A0ABQ0Q160</accession>
<keyword evidence="4" id="KW-1185">Reference proteome</keyword>
<feature type="transmembrane region" description="Helical" evidence="2">
    <location>
        <begin position="347"/>
        <end position="371"/>
    </location>
</feature>
<sequence length="1043" mass="111443">MTLFTFYVGSSLMSAKKQSDFAARGKKELRGMIVDDLIKNKGVGFGIGVTRDFQSAVETTQPAYSWIKRALFSKSILGAQLEDLPTTSSDPKVRFDTAREVYGITQDEESRVQDAKYKQFWTYVAVSIVVASLILNEYLHGYFSIHMAFLSLAVMCSLFVGMFISAFYNWQIRTERLGLMSHFLARPKEWFPVPVPRGAAKSQIEGRTGACLRWLGRKALAMVRVLKRFLALAVIGGVCLRPEWAHAAVGVSATSMLQPPPSSDLWGRVLGMVFPDIPPLSESSGAIHTAISNGIQGGMGAFITDLTAVSLFMFMYQTIVGTAETAHQGELLGRKWHTMWSLPRVCYGYAALAPVVQGFCLLQVLIVYVAIVSGNMGNTILSSFVDDLIKPQAISPPPSDTDQMALNTFKMEACYATYRAIQQNNGAGSPPYPTKSQVETSFLFHPITFIVHGFNKTISGDDLNTAGSGTDNQTRTTWDFGPCGSVSILSPVTAADAAGTLAKSQISAFDQFLVSLRSPAENVYKATISGSDGIGLDGMKDEISSVFEAKKTYDLALGQATASFVENVRQTDLSDFKSAVEQAGWASIGAYYMTIARINTAIMAVAKNTPQVSAVSADSNESDGLNARLNAKPNGIYTIADDAWNQMMIPSQKNLDKAATAMNAMHGGAEYYLKQMFSSDSKVQGAALSLALDGFGGDANTYDAMQETTIMGNYIVDAGETALGLSGVGASVLMAAESTPEGKMASLVGRVNNFAGKGGSVMSSLAEKAGWALFFMFLALMTAGIYDAFILPLLPYLHFFFATMGILILTVEGVIAGPIWAFMHIRMDGDELFTGAQSPGYKILFNLFFRIPLTLFGFFFSMLIFDATIWLQHITIWPAMESATADATFGLVGTIVYMLVITGMTYAIANRSFTMITGVPDRVTRWFAGESAANGDETNVAVGNISSIRGRVQGGVTKASQLSGSGGGGGKDGGGGNAVAGNRAAEAARDATTEAGGDASMREGSVQESQTSESGREAGAVAREAGSAANAPSPAQEEAPGLR</sequence>
<keyword evidence="2" id="KW-0812">Transmembrane</keyword>
<evidence type="ECO:0000256" key="2">
    <source>
        <dbReference type="SAM" id="Phobius"/>
    </source>
</evidence>
<dbReference type="InterPro" id="IPR027628">
    <property type="entry name" value="DotA_TraY"/>
</dbReference>
<evidence type="ECO:0000256" key="1">
    <source>
        <dbReference type="SAM" id="MobiDB-lite"/>
    </source>
</evidence>
<feature type="transmembrane region" description="Helical" evidence="2">
    <location>
        <begin position="771"/>
        <end position="793"/>
    </location>
</feature>
<feature type="transmembrane region" description="Helical" evidence="2">
    <location>
        <begin position="889"/>
        <end position="909"/>
    </location>
</feature>
<protein>
    <submittedName>
        <fullName evidence="3">Uncharacterized protein</fullName>
    </submittedName>
</protein>
<feature type="transmembrane region" description="Helical" evidence="2">
    <location>
        <begin position="145"/>
        <end position="170"/>
    </location>
</feature>
<gene>
    <name evidence="3" type="ORF">AA14337_3359</name>
</gene>
<comment type="caution">
    <text evidence="3">The sequence shown here is derived from an EMBL/GenBank/DDBJ whole genome shotgun (WGS) entry which is preliminary data.</text>
</comment>
<evidence type="ECO:0000313" key="3">
    <source>
        <dbReference type="EMBL" id="GBQ86576.1"/>
    </source>
</evidence>
<dbReference type="Proteomes" id="UP001065047">
    <property type="component" value="Unassembled WGS sequence"/>
</dbReference>
<feature type="transmembrane region" description="Helical" evidence="2">
    <location>
        <begin position="306"/>
        <end position="327"/>
    </location>
</feature>
<organism evidence="3 4">
    <name type="scientific">Acetobacter malorum DSM 14337</name>
    <dbReference type="NCBI Taxonomy" id="1307910"/>
    <lineage>
        <taxon>Bacteria</taxon>
        <taxon>Pseudomonadati</taxon>
        <taxon>Pseudomonadota</taxon>
        <taxon>Alphaproteobacteria</taxon>
        <taxon>Acetobacterales</taxon>
        <taxon>Acetobacteraceae</taxon>
        <taxon>Acetobacter</taxon>
    </lineage>
</organism>
<feature type="transmembrane region" description="Helical" evidence="2">
    <location>
        <begin position="120"/>
        <end position="139"/>
    </location>
</feature>
<evidence type="ECO:0000313" key="4">
    <source>
        <dbReference type="Proteomes" id="UP001065047"/>
    </source>
</evidence>
<feature type="compositionally biased region" description="Low complexity" evidence="1">
    <location>
        <begin position="1017"/>
        <end position="1031"/>
    </location>
</feature>
<keyword evidence="2" id="KW-1133">Transmembrane helix</keyword>
<keyword evidence="2" id="KW-0472">Membrane</keyword>
<dbReference type="EMBL" id="BAPF01000059">
    <property type="protein sequence ID" value="GBQ86576.1"/>
    <property type="molecule type" value="Genomic_DNA"/>
</dbReference>
<reference evidence="3" key="1">
    <citation type="submission" date="2013-04" db="EMBL/GenBank/DDBJ databases">
        <title>The genome sequencing project of 58 acetic acid bacteria.</title>
        <authorList>
            <person name="Okamoto-Kainuma A."/>
            <person name="Ishikawa M."/>
            <person name="Umino S."/>
            <person name="Koizumi Y."/>
            <person name="Shiwa Y."/>
            <person name="Yoshikawa H."/>
            <person name="Matsutani M."/>
            <person name="Matsushita K."/>
        </authorList>
    </citation>
    <scope>NUCLEOTIDE SEQUENCE</scope>
    <source>
        <strain evidence="3">DSM 14337</strain>
    </source>
</reference>
<feature type="compositionally biased region" description="Gly residues" evidence="1">
    <location>
        <begin position="964"/>
        <end position="978"/>
    </location>
</feature>
<feature type="transmembrane region" description="Helical" evidence="2">
    <location>
        <begin position="799"/>
        <end position="822"/>
    </location>
</feature>
<dbReference type="NCBIfam" id="TIGR04346">
    <property type="entry name" value="DotA_TraY"/>
    <property type="match status" value="1"/>
</dbReference>